<dbReference type="InterPro" id="IPR054331">
    <property type="entry name" value="LiaF_TM"/>
</dbReference>
<dbReference type="RefSeq" id="WP_048704777.1">
    <property type="nucleotide sequence ID" value="NZ_CP012034.1"/>
</dbReference>
<dbReference type="Pfam" id="PF22570">
    <property type="entry name" value="LiaF-TM"/>
    <property type="match status" value="1"/>
</dbReference>
<proteinExistence type="predicted"/>
<dbReference type="PATRIC" id="fig|1007676.4.peg.1577"/>
<evidence type="ECO:0000313" key="3">
    <source>
        <dbReference type="EMBL" id="AKP67450.1"/>
    </source>
</evidence>
<evidence type="ECO:0000313" key="4">
    <source>
        <dbReference type="Proteomes" id="UP000036106"/>
    </source>
</evidence>
<sequence length="251" mass="27885">MRNRNGIFWGLFLLVGAGVLVASQLHMFTIDMSIWKVVLTIFLVAIFIKSVVYYAIPGAVFSLAFLAIIYAKFLGITTLVPWTILGAALLISIGLSLVFRPLLIKHRPWMNHHYGAYRGMAHHGENFNHNHRPVDVQTSAQSNVEVSVRMGSSVRYITSDDFQSADITVSMGNAKVYFENVTIKDTAEINLDVSLGGLDLFIPKNWNLVNEMKGNDVGTVDEVGFKDVDSDSPTVYLRGISSWAGLKINYI</sequence>
<evidence type="ECO:0000256" key="1">
    <source>
        <dbReference type="SAM" id="Phobius"/>
    </source>
</evidence>
<protein>
    <recommendedName>
        <fullName evidence="2">LiaF transmembrane domain-containing protein</fullName>
    </recommendedName>
</protein>
<dbReference type="OrthoDB" id="2249781at2"/>
<feature type="transmembrane region" description="Helical" evidence="1">
    <location>
        <begin position="53"/>
        <end position="73"/>
    </location>
</feature>
<organism evidence="3 4">
    <name type="scientific">Companilactobacillus ginsenosidimutans</name>
    <dbReference type="NCBI Taxonomy" id="1007676"/>
    <lineage>
        <taxon>Bacteria</taxon>
        <taxon>Bacillati</taxon>
        <taxon>Bacillota</taxon>
        <taxon>Bacilli</taxon>
        <taxon>Lactobacillales</taxon>
        <taxon>Lactobacillaceae</taxon>
        <taxon>Companilactobacillus</taxon>
    </lineage>
</organism>
<dbReference type="KEGG" id="lgn:ABM34_07840"/>
<keyword evidence="1" id="KW-0812">Transmembrane</keyword>
<accession>A0A0H4R171</accession>
<dbReference type="AlphaFoldDB" id="A0A0H4R171"/>
<keyword evidence="4" id="KW-1185">Reference proteome</keyword>
<dbReference type="STRING" id="1007676.ABM34_07840"/>
<evidence type="ECO:0000259" key="2">
    <source>
        <dbReference type="Pfam" id="PF22570"/>
    </source>
</evidence>
<feature type="transmembrane region" description="Helical" evidence="1">
    <location>
        <begin position="79"/>
        <end position="103"/>
    </location>
</feature>
<gene>
    <name evidence="3" type="ORF">ABM34_07840</name>
</gene>
<name>A0A0H4R171_9LACO</name>
<keyword evidence="1" id="KW-0472">Membrane</keyword>
<reference evidence="4" key="1">
    <citation type="submission" date="2015-07" db="EMBL/GenBank/DDBJ databases">
        <title>Lactobacillus ginsenosidimutans/EMML 3141/ whole genome sequencing.</title>
        <authorList>
            <person name="Kim M.K."/>
            <person name="Im W.-T."/>
            <person name="Srinivasan S."/>
            <person name="Lee J.-J."/>
        </authorList>
    </citation>
    <scope>NUCLEOTIDE SEQUENCE [LARGE SCALE GENOMIC DNA]</scope>
    <source>
        <strain evidence="4">EMML 3041</strain>
    </source>
</reference>
<dbReference type="EMBL" id="CP012034">
    <property type="protein sequence ID" value="AKP67450.1"/>
    <property type="molecule type" value="Genomic_DNA"/>
</dbReference>
<feature type="domain" description="LiaF transmembrane" evidence="2">
    <location>
        <begin position="8"/>
        <end position="101"/>
    </location>
</feature>
<dbReference type="Proteomes" id="UP000036106">
    <property type="component" value="Chromosome"/>
</dbReference>
<keyword evidence="1" id="KW-1133">Transmembrane helix</keyword>